<organism evidence="2 3">
    <name type="scientific">Hypericibacter adhaerens</name>
    <dbReference type="NCBI Taxonomy" id="2602016"/>
    <lineage>
        <taxon>Bacteria</taxon>
        <taxon>Pseudomonadati</taxon>
        <taxon>Pseudomonadota</taxon>
        <taxon>Alphaproteobacteria</taxon>
        <taxon>Rhodospirillales</taxon>
        <taxon>Dongiaceae</taxon>
        <taxon>Hypericibacter</taxon>
    </lineage>
</organism>
<protein>
    <submittedName>
        <fullName evidence="2">Uncharacterized protein</fullName>
    </submittedName>
</protein>
<evidence type="ECO:0000313" key="3">
    <source>
        <dbReference type="Proteomes" id="UP000325797"/>
    </source>
</evidence>
<name>A0A5J6MV90_9PROT</name>
<dbReference type="OrthoDB" id="10013551at2"/>
<gene>
    <name evidence="2" type="ORF">FRZ61_09740</name>
</gene>
<sequence length="122" mass="12991">MDRIANVAFLQLPFDASISSLTAQGRSSPEERENIRGRSALMTDHGPVLLPALPVLPKEQGPAAAPPPAPGRGGPTASRPHRSALWLAASGRWMNRSFDPAEAEAIRDSYRKVSAPDPDEAA</sequence>
<proteinExistence type="predicted"/>
<accession>A0A5J6MV90</accession>
<evidence type="ECO:0000256" key="1">
    <source>
        <dbReference type="SAM" id="MobiDB-lite"/>
    </source>
</evidence>
<dbReference type="KEGG" id="hadh:FRZ61_09740"/>
<dbReference type="RefSeq" id="WP_151115315.1">
    <property type="nucleotide sequence ID" value="NZ_CP042582.1"/>
</dbReference>
<feature type="region of interest" description="Disordered" evidence="1">
    <location>
        <begin position="22"/>
        <end position="83"/>
    </location>
</feature>
<dbReference type="AlphaFoldDB" id="A0A5J6MV90"/>
<evidence type="ECO:0000313" key="2">
    <source>
        <dbReference type="EMBL" id="QEX21053.1"/>
    </source>
</evidence>
<feature type="compositionally biased region" description="Low complexity" evidence="1">
    <location>
        <begin position="47"/>
        <end position="63"/>
    </location>
</feature>
<dbReference type="Proteomes" id="UP000325797">
    <property type="component" value="Chromosome"/>
</dbReference>
<dbReference type="EMBL" id="CP042582">
    <property type="protein sequence ID" value="QEX21053.1"/>
    <property type="molecule type" value="Genomic_DNA"/>
</dbReference>
<keyword evidence="3" id="KW-1185">Reference proteome</keyword>
<reference evidence="2 3" key="1">
    <citation type="submission" date="2019-08" db="EMBL/GenBank/DDBJ databases">
        <title>Hyperibacter terrae gen. nov., sp. nov. and Hyperibacter viscosus sp. nov., two new members in the family Rhodospirillaceae isolated from the rhizosphere of Hypericum perforatum.</title>
        <authorList>
            <person name="Noviana Z."/>
        </authorList>
    </citation>
    <scope>NUCLEOTIDE SEQUENCE [LARGE SCALE GENOMIC DNA]</scope>
    <source>
        <strain evidence="2 3">R5959</strain>
    </source>
</reference>